<keyword evidence="1" id="KW-0472">Membrane</keyword>
<dbReference type="RefSeq" id="WP_194536958.1">
    <property type="nucleotide sequence ID" value="NZ_JACEFB010000002.1"/>
</dbReference>
<sequence length="502" mass="55306">MDSPTPPTTLTTPTPSLPATTDTSDYVPVSWMAVAAALVAAAFVFTLLFAAYTAFTTRRPLVLPELLVLPAIAIVLSFAARRLIQNSEGTRTGLLYGVDLVNASWWVAVVGGLVYAAYLFAIDYSIRRDGEAEIQRWLGQLTSAEGDAEVSLNRAFIRTLEPGRRSGLRPENTQQLRSEFRDPYTQFRQSDLVRVCNRNRGQCQVTVTSVRNWSSRPWGVECEFGATLTCPEGVFPLSIPVKGIEPTTAAEAAAGRQWAVVIPANGFIIRDKVQYTRYGAMLAALEVSGGQFGRQFITASSQGPHVQHYLYQRTIAPLKQAAFWEQQAIHTLARQALAGGASGPLPFITAESTQFFQDKFLTLPNEGIPSPEQKTLFRTIWQSYGLLPPQSRLRNSPDTQDILQVYPDRVEVHVPCELPFPGAGAAAMAAARGRLVVVSRDTNLLQQLQQAREAARPGQEAFASPTEFLSQDFHWRIARLESDLYRIMPTRAMPGEPIPDAP</sequence>
<dbReference type="EMBL" id="JACEFB010000002">
    <property type="protein sequence ID" value="MBA2225541.1"/>
    <property type="molecule type" value="Genomic_DNA"/>
</dbReference>
<evidence type="ECO:0000313" key="3">
    <source>
        <dbReference type="Proteomes" id="UP000542342"/>
    </source>
</evidence>
<keyword evidence="1" id="KW-1133">Transmembrane helix</keyword>
<proteinExistence type="predicted"/>
<feature type="transmembrane region" description="Helical" evidence="1">
    <location>
        <begin position="104"/>
        <end position="126"/>
    </location>
</feature>
<accession>A0A7V8VCP1</accession>
<organism evidence="2 3">
    <name type="scientific">Thermogemmata fonticola</name>
    <dbReference type="NCBI Taxonomy" id="2755323"/>
    <lineage>
        <taxon>Bacteria</taxon>
        <taxon>Pseudomonadati</taxon>
        <taxon>Planctomycetota</taxon>
        <taxon>Planctomycetia</taxon>
        <taxon>Gemmatales</taxon>
        <taxon>Gemmataceae</taxon>
        <taxon>Thermogemmata</taxon>
    </lineage>
</organism>
<gene>
    <name evidence="2" type="ORF">H0921_05115</name>
</gene>
<name>A0A7V8VCP1_9BACT</name>
<reference evidence="2 3" key="1">
    <citation type="submission" date="2020-07" db="EMBL/GenBank/DDBJ databases">
        <title>Thermogemmata thermophila gen. nov., sp. nov., a novel moderate thermophilic planctomycete from a Kamchatka hot spring.</title>
        <authorList>
            <person name="Elcheninov A.G."/>
            <person name="Podosokorskaya O.A."/>
            <person name="Kovaleva O.L."/>
            <person name="Novikov A."/>
            <person name="Bonch-Osmolovskaya E.A."/>
            <person name="Toshchakov S.V."/>
            <person name="Kublanov I.V."/>
        </authorList>
    </citation>
    <scope>NUCLEOTIDE SEQUENCE [LARGE SCALE GENOMIC DNA]</scope>
    <source>
        <strain evidence="2 3">2918</strain>
    </source>
</reference>
<keyword evidence="1" id="KW-0812">Transmembrane</keyword>
<evidence type="ECO:0000256" key="1">
    <source>
        <dbReference type="SAM" id="Phobius"/>
    </source>
</evidence>
<dbReference type="Proteomes" id="UP000542342">
    <property type="component" value="Unassembled WGS sequence"/>
</dbReference>
<evidence type="ECO:0000313" key="2">
    <source>
        <dbReference type="EMBL" id="MBA2225541.1"/>
    </source>
</evidence>
<protein>
    <submittedName>
        <fullName evidence="2">Uncharacterized protein</fullName>
    </submittedName>
</protein>
<comment type="caution">
    <text evidence="2">The sequence shown here is derived from an EMBL/GenBank/DDBJ whole genome shotgun (WGS) entry which is preliminary data.</text>
</comment>
<feature type="transmembrane region" description="Helical" evidence="1">
    <location>
        <begin position="31"/>
        <end position="54"/>
    </location>
</feature>
<feature type="transmembrane region" description="Helical" evidence="1">
    <location>
        <begin position="66"/>
        <end position="84"/>
    </location>
</feature>
<dbReference type="AlphaFoldDB" id="A0A7V8VCP1"/>
<keyword evidence="3" id="KW-1185">Reference proteome</keyword>